<proteinExistence type="predicted"/>
<dbReference type="EMBL" id="VJWE01000002">
    <property type="protein sequence ID" value="TWG40991.1"/>
    <property type="molecule type" value="Genomic_DNA"/>
</dbReference>
<reference evidence="3 4" key="1">
    <citation type="journal article" date="2015" name="Stand. Genomic Sci.">
        <title>Genomic Encyclopedia of Bacterial and Archaeal Type Strains, Phase III: the genomes of soil and plant-associated and newly described type strains.</title>
        <authorList>
            <person name="Whitman W.B."/>
            <person name="Woyke T."/>
            <person name="Klenk H.P."/>
            <person name="Zhou Y."/>
            <person name="Lilburn T.G."/>
            <person name="Beck B.J."/>
            <person name="De Vos P."/>
            <person name="Vandamme P."/>
            <person name="Eisen J.A."/>
            <person name="Garrity G."/>
            <person name="Hugenholtz P."/>
            <person name="Kyrpides N.C."/>
        </authorList>
    </citation>
    <scope>NUCLEOTIDE SEQUENCE [LARGE SCALE GENOMIC DNA]</scope>
    <source>
        <strain evidence="3 4">DSM 64</strain>
    </source>
</reference>
<gene>
    <name evidence="3" type="ORF">ATF69_0280</name>
</gene>
<dbReference type="Pfam" id="PF00534">
    <property type="entry name" value="Glycos_transf_1"/>
    <property type="match status" value="1"/>
</dbReference>
<sequence>MRIAVDISMLEVPGSGIARYIKCLLPIMIEQSEGRHHWLLYGRACPSGEYAHLPNVTCRSDYLPRDAGRIASLFCSQVIWGSIDRPDVYWSPAHRLPWFLPRKTATTVTVHDLCWLKQPETMRRVTYHLDRVLMPRSLASTQQIIAISESTAEDIRLHFDETVWKKVSIATEGGAHMPSPLPITHLKTLGIEMPYVLFVGSFEPRKNLARLLQAFQQVIKRSDTEILLVLVGGASWGQNSVKSDIAALGIAGKVLVLDNVDDQILSTLYCHAQCLAAPSLLEGFCLPAAEAMSFGTPVLASMSSAFPEVVGQGGVLVDPLSVDSIAEGLTKLVTNEELRRELGAHALQHSRGFSWERAGLATLKILENAHATKKMELARCRAR</sequence>
<comment type="caution">
    <text evidence="3">The sequence shown here is derived from an EMBL/GenBank/DDBJ whole genome shotgun (WGS) entry which is preliminary data.</text>
</comment>
<dbReference type="PANTHER" id="PTHR46401">
    <property type="entry name" value="GLYCOSYLTRANSFERASE WBBK-RELATED"/>
    <property type="match status" value="1"/>
</dbReference>
<accession>A0A561XXZ9</accession>
<dbReference type="Gene3D" id="3.40.50.2000">
    <property type="entry name" value="Glycogen Phosphorylase B"/>
    <property type="match status" value="1"/>
</dbReference>
<dbReference type="AlphaFoldDB" id="A0A561XXZ9"/>
<evidence type="ECO:0000313" key="4">
    <source>
        <dbReference type="Proteomes" id="UP000321485"/>
    </source>
</evidence>
<name>A0A561XXZ9_ACIDE</name>
<evidence type="ECO:0000313" key="3">
    <source>
        <dbReference type="EMBL" id="TWG40991.1"/>
    </source>
</evidence>
<protein>
    <submittedName>
        <fullName evidence="3">Glycosyltransferase involved in cell wall biosynthesis</fullName>
    </submittedName>
</protein>
<dbReference type="GO" id="GO:0009103">
    <property type="term" value="P:lipopolysaccharide biosynthetic process"/>
    <property type="evidence" value="ECO:0007669"/>
    <property type="project" value="TreeGrafter"/>
</dbReference>
<dbReference type="GO" id="GO:0016757">
    <property type="term" value="F:glycosyltransferase activity"/>
    <property type="evidence" value="ECO:0007669"/>
    <property type="project" value="InterPro"/>
</dbReference>
<dbReference type="SUPFAM" id="SSF53756">
    <property type="entry name" value="UDP-Glycosyltransferase/glycogen phosphorylase"/>
    <property type="match status" value="1"/>
</dbReference>
<feature type="domain" description="Glycosyl transferase family 1" evidence="2">
    <location>
        <begin position="194"/>
        <end position="346"/>
    </location>
</feature>
<keyword evidence="1 3" id="KW-0808">Transferase</keyword>
<dbReference type="CDD" id="cd03809">
    <property type="entry name" value="GT4_MtfB-like"/>
    <property type="match status" value="1"/>
</dbReference>
<organism evidence="3 4">
    <name type="scientific">Acidovorax delafieldii</name>
    <name type="common">Pseudomonas delafieldii</name>
    <dbReference type="NCBI Taxonomy" id="47920"/>
    <lineage>
        <taxon>Bacteria</taxon>
        <taxon>Pseudomonadati</taxon>
        <taxon>Pseudomonadota</taxon>
        <taxon>Betaproteobacteria</taxon>
        <taxon>Burkholderiales</taxon>
        <taxon>Comamonadaceae</taxon>
        <taxon>Acidovorax</taxon>
    </lineage>
</organism>
<evidence type="ECO:0000256" key="1">
    <source>
        <dbReference type="ARBA" id="ARBA00022679"/>
    </source>
</evidence>
<dbReference type="PANTHER" id="PTHR46401:SF2">
    <property type="entry name" value="GLYCOSYLTRANSFERASE WBBK-RELATED"/>
    <property type="match status" value="1"/>
</dbReference>
<dbReference type="InterPro" id="IPR001296">
    <property type="entry name" value="Glyco_trans_1"/>
</dbReference>
<evidence type="ECO:0000259" key="2">
    <source>
        <dbReference type="Pfam" id="PF00534"/>
    </source>
</evidence>
<dbReference type="Proteomes" id="UP000321485">
    <property type="component" value="Unassembled WGS sequence"/>
</dbReference>